<dbReference type="InterPro" id="IPR050936">
    <property type="entry name" value="AP-1-like"/>
</dbReference>
<proteinExistence type="predicted"/>
<dbReference type="SUPFAM" id="SSF57959">
    <property type="entry name" value="Leucine zipper domain"/>
    <property type="match status" value="1"/>
</dbReference>
<reference evidence="5" key="1">
    <citation type="journal article" date="2020" name="Stud. Mycol.">
        <title>101 Dothideomycetes genomes: a test case for predicting lifestyles and emergence of pathogens.</title>
        <authorList>
            <person name="Haridas S."/>
            <person name="Albert R."/>
            <person name="Binder M."/>
            <person name="Bloem J."/>
            <person name="Labutti K."/>
            <person name="Salamov A."/>
            <person name="Andreopoulos B."/>
            <person name="Baker S."/>
            <person name="Barry K."/>
            <person name="Bills G."/>
            <person name="Bluhm B."/>
            <person name="Cannon C."/>
            <person name="Castanera R."/>
            <person name="Culley D."/>
            <person name="Daum C."/>
            <person name="Ezra D."/>
            <person name="Gonzalez J."/>
            <person name="Henrissat B."/>
            <person name="Kuo A."/>
            <person name="Liang C."/>
            <person name="Lipzen A."/>
            <person name="Lutzoni F."/>
            <person name="Magnuson J."/>
            <person name="Mondo S."/>
            <person name="Nolan M."/>
            <person name="Ohm R."/>
            <person name="Pangilinan J."/>
            <person name="Park H.-J."/>
            <person name="Ramirez L."/>
            <person name="Alfaro M."/>
            <person name="Sun H."/>
            <person name="Tritt A."/>
            <person name="Yoshinaga Y."/>
            <person name="Zwiers L.-H."/>
            <person name="Turgeon B."/>
            <person name="Goodwin S."/>
            <person name="Spatafora J."/>
            <person name="Crous P."/>
            <person name="Grigoriev I."/>
        </authorList>
    </citation>
    <scope>NUCLEOTIDE SEQUENCE</scope>
    <source>
        <strain evidence="5">CBS 121167</strain>
    </source>
</reference>
<dbReference type="SMART" id="SM00338">
    <property type="entry name" value="BRLZ"/>
    <property type="match status" value="1"/>
</dbReference>
<dbReference type="PROSITE" id="PS00036">
    <property type="entry name" value="BZIP_BASIC"/>
    <property type="match status" value="1"/>
</dbReference>
<evidence type="ECO:0000256" key="2">
    <source>
        <dbReference type="ARBA" id="ARBA00023242"/>
    </source>
</evidence>
<evidence type="ECO:0000313" key="5">
    <source>
        <dbReference type="EMBL" id="KAF2138467.1"/>
    </source>
</evidence>
<comment type="subcellular location">
    <subcellularLocation>
        <location evidence="1">Nucleus</location>
    </subcellularLocation>
</comment>
<feature type="domain" description="BZIP" evidence="4">
    <location>
        <begin position="172"/>
        <end position="230"/>
    </location>
</feature>
<dbReference type="Pfam" id="PF00170">
    <property type="entry name" value="bZIP_1"/>
    <property type="match status" value="1"/>
</dbReference>
<sequence>MESQQFEYWVPPRTNDAYTYNPTVFYDFSTPDLASIPSLSASPTSTTFDGTPAPSQHAALYHQNLASTHFGLVSGEANMSYQLPVTPSDFGSADDQSPYCSPKAPSSELMYSMQSENSGYPLRITAEQAKAPAPVPVQPQAQHARSHSHPQYHAAAATAAGAPERTHTTSGRRRAQNRAAQRAFRERKEKHAKDLEMQLAGLTEKYGKLEASHAELGQAYEKLKKTIEVLTSEDAETDDDVGDEVVLDGRVVRRDSLSLAARDPRTLGRLVDILHGEVRRGIKMER</sequence>
<dbReference type="InterPro" id="IPR046347">
    <property type="entry name" value="bZIP_sf"/>
</dbReference>
<evidence type="ECO:0000256" key="3">
    <source>
        <dbReference type="SAM" id="MobiDB-lite"/>
    </source>
</evidence>
<dbReference type="CDD" id="cd14688">
    <property type="entry name" value="bZIP_YAP"/>
    <property type="match status" value="1"/>
</dbReference>
<organism evidence="5 6">
    <name type="scientific">Aplosporella prunicola CBS 121167</name>
    <dbReference type="NCBI Taxonomy" id="1176127"/>
    <lineage>
        <taxon>Eukaryota</taxon>
        <taxon>Fungi</taxon>
        <taxon>Dikarya</taxon>
        <taxon>Ascomycota</taxon>
        <taxon>Pezizomycotina</taxon>
        <taxon>Dothideomycetes</taxon>
        <taxon>Dothideomycetes incertae sedis</taxon>
        <taxon>Botryosphaeriales</taxon>
        <taxon>Aplosporellaceae</taxon>
        <taxon>Aplosporella</taxon>
    </lineage>
</organism>
<feature type="compositionally biased region" description="Low complexity" evidence="3">
    <location>
        <begin position="129"/>
        <end position="142"/>
    </location>
</feature>
<dbReference type="AlphaFoldDB" id="A0A6A6B668"/>
<dbReference type="OrthoDB" id="3892274at2759"/>
<dbReference type="Gene3D" id="1.20.5.170">
    <property type="match status" value="1"/>
</dbReference>
<feature type="region of interest" description="Disordered" evidence="3">
    <location>
        <begin position="129"/>
        <end position="191"/>
    </location>
</feature>
<evidence type="ECO:0000313" key="6">
    <source>
        <dbReference type="Proteomes" id="UP000799438"/>
    </source>
</evidence>
<dbReference type="GO" id="GO:0000976">
    <property type="term" value="F:transcription cis-regulatory region binding"/>
    <property type="evidence" value="ECO:0007669"/>
    <property type="project" value="InterPro"/>
</dbReference>
<keyword evidence="2" id="KW-0539">Nucleus</keyword>
<dbReference type="InterPro" id="IPR004827">
    <property type="entry name" value="bZIP"/>
</dbReference>
<evidence type="ECO:0000259" key="4">
    <source>
        <dbReference type="PROSITE" id="PS50217"/>
    </source>
</evidence>
<dbReference type="GeneID" id="54303905"/>
<protein>
    <recommendedName>
        <fullName evidence="4">BZIP domain-containing protein</fullName>
    </recommendedName>
</protein>
<gene>
    <name evidence="5" type="ORF">K452DRAFT_361151</name>
</gene>
<dbReference type="EMBL" id="ML995496">
    <property type="protein sequence ID" value="KAF2138467.1"/>
    <property type="molecule type" value="Genomic_DNA"/>
</dbReference>
<dbReference type="GO" id="GO:0001228">
    <property type="term" value="F:DNA-binding transcription activator activity, RNA polymerase II-specific"/>
    <property type="evidence" value="ECO:0007669"/>
    <property type="project" value="TreeGrafter"/>
</dbReference>
<dbReference type="PANTHER" id="PTHR40621">
    <property type="entry name" value="TRANSCRIPTION FACTOR KAPC-RELATED"/>
    <property type="match status" value="1"/>
</dbReference>
<accession>A0A6A6B668</accession>
<keyword evidence="6" id="KW-1185">Reference proteome</keyword>
<dbReference type="PANTHER" id="PTHR40621:SF6">
    <property type="entry name" value="AP-1-LIKE TRANSCRIPTION FACTOR YAP1-RELATED"/>
    <property type="match status" value="1"/>
</dbReference>
<name>A0A6A6B668_9PEZI</name>
<dbReference type="RefSeq" id="XP_033394180.1">
    <property type="nucleotide sequence ID" value="XM_033546399.1"/>
</dbReference>
<dbReference type="GO" id="GO:0090575">
    <property type="term" value="C:RNA polymerase II transcription regulator complex"/>
    <property type="evidence" value="ECO:0007669"/>
    <property type="project" value="TreeGrafter"/>
</dbReference>
<dbReference type="PROSITE" id="PS50217">
    <property type="entry name" value="BZIP"/>
    <property type="match status" value="1"/>
</dbReference>
<evidence type="ECO:0000256" key="1">
    <source>
        <dbReference type="ARBA" id="ARBA00004123"/>
    </source>
</evidence>
<dbReference type="Proteomes" id="UP000799438">
    <property type="component" value="Unassembled WGS sequence"/>
</dbReference>